<protein>
    <recommendedName>
        <fullName evidence="9">Thiamine-phosphate synthase</fullName>
        <shortName evidence="9">TP synthase</shortName>
        <shortName evidence="9">TPS</shortName>
        <ecNumber evidence="9">2.5.1.3</ecNumber>
    </recommendedName>
    <alternativeName>
        <fullName evidence="9">Thiamine-phosphate pyrophosphorylase</fullName>
        <shortName evidence="9">TMP pyrophosphorylase</shortName>
        <shortName evidence="9">TMP-PPase</shortName>
    </alternativeName>
</protein>
<evidence type="ECO:0000256" key="1">
    <source>
        <dbReference type="ARBA" id="ARBA00005165"/>
    </source>
</evidence>
<proteinExistence type="inferred from homology"/>
<evidence type="ECO:0000256" key="5">
    <source>
        <dbReference type="ARBA" id="ARBA00022977"/>
    </source>
</evidence>
<comment type="pathway">
    <text evidence="1 9 11">Cofactor biosynthesis; thiamine diphosphate biosynthesis; thiamine phosphate from 4-amino-2-methyl-5-diphosphomethylpyrimidine and 4-methyl-5-(2-phosphoethyl)-thiazole: step 1/1.</text>
</comment>
<evidence type="ECO:0000256" key="4">
    <source>
        <dbReference type="ARBA" id="ARBA00022842"/>
    </source>
</evidence>
<evidence type="ECO:0000256" key="10">
    <source>
        <dbReference type="RuleBase" id="RU003826"/>
    </source>
</evidence>
<reference evidence="13 14" key="1">
    <citation type="submission" date="2018-05" db="EMBL/GenBank/DDBJ databases">
        <title>Genomic Encyclopedia of Type Strains, Phase IV (KMG-IV): sequencing the most valuable type-strain genomes for metagenomic binning, comparative biology and taxonomic classification.</title>
        <authorList>
            <person name="Goeker M."/>
        </authorList>
    </citation>
    <scope>NUCLEOTIDE SEQUENCE [LARGE SCALE GENOMIC DNA]</scope>
    <source>
        <strain evidence="13 14">DSM 25134</strain>
    </source>
</reference>
<feature type="binding site" evidence="9">
    <location>
        <position position="107"/>
    </location>
    <ligand>
        <name>4-amino-2-methyl-5-(diphosphooxymethyl)pyrimidine</name>
        <dbReference type="ChEBI" id="CHEBI:57841"/>
    </ligand>
</feature>
<dbReference type="GO" id="GO:0009228">
    <property type="term" value="P:thiamine biosynthetic process"/>
    <property type="evidence" value="ECO:0007669"/>
    <property type="project" value="UniProtKB-KW"/>
</dbReference>
<dbReference type="Gene3D" id="3.20.20.70">
    <property type="entry name" value="Aldolase class I"/>
    <property type="match status" value="1"/>
</dbReference>
<feature type="binding site" evidence="9">
    <location>
        <position position="88"/>
    </location>
    <ligand>
        <name>Mg(2+)</name>
        <dbReference type="ChEBI" id="CHEBI:18420"/>
    </ligand>
</feature>
<feature type="binding site" evidence="9">
    <location>
        <begin position="36"/>
        <end position="40"/>
    </location>
    <ligand>
        <name>4-amino-2-methyl-5-(diphosphooxymethyl)pyrimidine</name>
        <dbReference type="ChEBI" id="CHEBI:57841"/>
    </ligand>
</feature>
<comment type="function">
    <text evidence="9">Condenses 4-methyl-5-(beta-hydroxyethyl)thiazole monophosphate (THZ-P) and 2-methyl-4-amino-5-hydroxymethyl pyrimidine pyrophosphate (HMP-PP) to form thiamine monophosphate (TMP).</text>
</comment>
<evidence type="ECO:0000313" key="13">
    <source>
        <dbReference type="EMBL" id="PXX46206.1"/>
    </source>
</evidence>
<gene>
    <name evidence="9" type="primary">thiE</name>
    <name evidence="13" type="ORF">DFR38_10947</name>
</gene>
<dbReference type="RefSeq" id="WP_059285100.1">
    <property type="nucleotide sequence ID" value="NZ_LNQU01000015.1"/>
</dbReference>
<dbReference type="NCBIfam" id="TIGR00693">
    <property type="entry name" value="thiE"/>
    <property type="match status" value="1"/>
</dbReference>
<feature type="binding site" evidence="9">
    <location>
        <position position="163"/>
    </location>
    <ligand>
        <name>2-[(2R,5Z)-2-carboxy-4-methylthiazol-5(2H)-ylidene]ethyl phosphate</name>
        <dbReference type="ChEBI" id="CHEBI:62899"/>
    </ligand>
</feature>
<feature type="binding site" evidence="9">
    <location>
        <position position="137"/>
    </location>
    <ligand>
        <name>4-amino-2-methyl-5-(diphosphooxymethyl)pyrimidine</name>
        <dbReference type="ChEBI" id="CHEBI:57841"/>
    </ligand>
</feature>
<comment type="caution">
    <text evidence="9">Lacks conserved residue(s) required for the propagation of feature annotation.</text>
</comment>
<dbReference type="InterPro" id="IPR036206">
    <property type="entry name" value="ThiamineP_synth_sf"/>
</dbReference>
<evidence type="ECO:0000256" key="11">
    <source>
        <dbReference type="RuleBase" id="RU004253"/>
    </source>
</evidence>
<dbReference type="GO" id="GO:0009229">
    <property type="term" value="P:thiamine diphosphate biosynthetic process"/>
    <property type="evidence" value="ECO:0007669"/>
    <property type="project" value="UniProtKB-UniRule"/>
</dbReference>
<organism evidence="13 14">
    <name type="scientific">Aquitalea magnusonii</name>
    <dbReference type="NCBI Taxonomy" id="332411"/>
    <lineage>
        <taxon>Bacteria</taxon>
        <taxon>Pseudomonadati</taxon>
        <taxon>Pseudomonadota</taxon>
        <taxon>Betaproteobacteria</taxon>
        <taxon>Neisseriales</taxon>
        <taxon>Chromobacteriaceae</taxon>
        <taxon>Aquitalea</taxon>
    </lineage>
</organism>
<evidence type="ECO:0000313" key="14">
    <source>
        <dbReference type="Proteomes" id="UP000248395"/>
    </source>
</evidence>
<dbReference type="EC" id="2.5.1.3" evidence="9"/>
<dbReference type="Proteomes" id="UP000248395">
    <property type="component" value="Unassembled WGS sequence"/>
</dbReference>
<feature type="binding site" evidence="9">
    <location>
        <position position="69"/>
    </location>
    <ligand>
        <name>Mg(2+)</name>
        <dbReference type="ChEBI" id="CHEBI:18420"/>
    </ligand>
</feature>
<dbReference type="PANTHER" id="PTHR20857">
    <property type="entry name" value="THIAMINE-PHOSPHATE PYROPHOSPHORYLASE"/>
    <property type="match status" value="1"/>
</dbReference>
<dbReference type="UniPathway" id="UPA00060">
    <property type="reaction ID" value="UER00141"/>
</dbReference>
<keyword evidence="2 9" id="KW-0808">Transferase</keyword>
<dbReference type="InterPro" id="IPR022998">
    <property type="entry name" value="ThiamineP_synth_TenI"/>
</dbReference>
<feature type="binding site" evidence="9">
    <location>
        <position position="68"/>
    </location>
    <ligand>
        <name>4-amino-2-methyl-5-(diphosphooxymethyl)pyrimidine</name>
        <dbReference type="ChEBI" id="CHEBI:57841"/>
    </ligand>
</feature>
<comment type="catalytic activity">
    <reaction evidence="8 9 10">
        <text>2-[(2R,5Z)-2-carboxy-4-methylthiazol-5(2H)-ylidene]ethyl phosphate + 4-amino-2-methyl-5-(diphosphooxymethyl)pyrimidine + 2 H(+) = thiamine phosphate + CO2 + diphosphate</text>
        <dbReference type="Rhea" id="RHEA:47844"/>
        <dbReference type="ChEBI" id="CHEBI:15378"/>
        <dbReference type="ChEBI" id="CHEBI:16526"/>
        <dbReference type="ChEBI" id="CHEBI:33019"/>
        <dbReference type="ChEBI" id="CHEBI:37575"/>
        <dbReference type="ChEBI" id="CHEBI:57841"/>
        <dbReference type="ChEBI" id="CHEBI:62899"/>
        <dbReference type="EC" id="2.5.1.3"/>
    </reaction>
</comment>
<evidence type="ECO:0000259" key="12">
    <source>
        <dbReference type="Pfam" id="PF02581"/>
    </source>
</evidence>
<dbReference type="GO" id="GO:0004789">
    <property type="term" value="F:thiamine-phosphate diphosphorylase activity"/>
    <property type="evidence" value="ECO:0007669"/>
    <property type="project" value="UniProtKB-UniRule"/>
</dbReference>
<evidence type="ECO:0000256" key="3">
    <source>
        <dbReference type="ARBA" id="ARBA00022723"/>
    </source>
</evidence>
<comment type="catalytic activity">
    <reaction evidence="6 9 10">
        <text>4-methyl-5-(2-phosphooxyethyl)-thiazole + 4-amino-2-methyl-5-(diphosphooxymethyl)pyrimidine + H(+) = thiamine phosphate + diphosphate</text>
        <dbReference type="Rhea" id="RHEA:22328"/>
        <dbReference type="ChEBI" id="CHEBI:15378"/>
        <dbReference type="ChEBI" id="CHEBI:33019"/>
        <dbReference type="ChEBI" id="CHEBI:37575"/>
        <dbReference type="ChEBI" id="CHEBI:57841"/>
        <dbReference type="ChEBI" id="CHEBI:58296"/>
        <dbReference type="EC" id="2.5.1.3"/>
    </reaction>
</comment>
<comment type="catalytic activity">
    <reaction evidence="7 9 10">
        <text>2-(2-carboxy-4-methylthiazol-5-yl)ethyl phosphate + 4-amino-2-methyl-5-(diphosphooxymethyl)pyrimidine + 2 H(+) = thiamine phosphate + CO2 + diphosphate</text>
        <dbReference type="Rhea" id="RHEA:47848"/>
        <dbReference type="ChEBI" id="CHEBI:15378"/>
        <dbReference type="ChEBI" id="CHEBI:16526"/>
        <dbReference type="ChEBI" id="CHEBI:33019"/>
        <dbReference type="ChEBI" id="CHEBI:37575"/>
        <dbReference type="ChEBI" id="CHEBI:57841"/>
        <dbReference type="ChEBI" id="CHEBI:62890"/>
        <dbReference type="EC" id="2.5.1.3"/>
    </reaction>
</comment>
<dbReference type="GO" id="GO:0005737">
    <property type="term" value="C:cytoplasm"/>
    <property type="evidence" value="ECO:0007669"/>
    <property type="project" value="TreeGrafter"/>
</dbReference>
<sequence>MTVIKGLYAVSPEAEDSEQLLAKVSRVLDNGVAILQYRNKSANTVRRLRQASLLASLCKSRRVLFLINDDVTLARAVEADGVHLGKTDGSVADARAILGKNAIIGVSCYNDIALAEQAARDGASYIAFGAVYPSRTKPNAVAAPLSLFAEAKRLGLPSVAIGGITPDNAAEVVAAGASAIAVIGGLFDAPDPAAAARQMAALFD</sequence>
<dbReference type="InterPro" id="IPR013785">
    <property type="entry name" value="Aldolase_TIM"/>
</dbReference>
<comment type="similarity">
    <text evidence="9 10">Belongs to the thiamine-phosphate synthase family.</text>
</comment>
<feature type="binding site" evidence="9">
    <location>
        <begin position="134"/>
        <end position="136"/>
    </location>
    <ligand>
        <name>2-[(2R,5Z)-2-carboxy-4-methylthiazol-5(2H)-ylidene]ethyl phosphate</name>
        <dbReference type="ChEBI" id="CHEBI:62899"/>
    </ligand>
</feature>
<dbReference type="SUPFAM" id="SSF51391">
    <property type="entry name" value="Thiamin phosphate synthase"/>
    <property type="match status" value="1"/>
</dbReference>
<evidence type="ECO:0000256" key="9">
    <source>
        <dbReference type="HAMAP-Rule" id="MF_00097"/>
    </source>
</evidence>
<accession>A0A318JEJ5</accession>
<keyword evidence="5 9" id="KW-0784">Thiamine biosynthesis</keyword>
<comment type="caution">
    <text evidence="13">The sequence shown here is derived from an EMBL/GenBank/DDBJ whole genome shotgun (WGS) entry which is preliminary data.</text>
</comment>
<feature type="domain" description="Thiamine phosphate synthase/TenI" evidence="12">
    <location>
        <begin position="7"/>
        <end position="185"/>
    </location>
</feature>
<comment type="cofactor">
    <cofactor evidence="9">
        <name>Mg(2+)</name>
        <dbReference type="ChEBI" id="CHEBI:18420"/>
    </cofactor>
    <text evidence="9">Binds 1 Mg(2+) ion per subunit.</text>
</comment>
<dbReference type="EMBL" id="QJKC01000009">
    <property type="protein sequence ID" value="PXX46206.1"/>
    <property type="molecule type" value="Genomic_DNA"/>
</dbReference>
<dbReference type="GO" id="GO:0000287">
    <property type="term" value="F:magnesium ion binding"/>
    <property type="evidence" value="ECO:0007669"/>
    <property type="project" value="UniProtKB-UniRule"/>
</dbReference>
<dbReference type="PANTHER" id="PTHR20857:SF15">
    <property type="entry name" value="THIAMINE-PHOSPHATE SYNTHASE"/>
    <property type="match status" value="1"/>
</dbReference>
<dbReference type="Pfam" id="PF02581">
    <property type="entry name" value="TMP-TENI"/>
    <property type="match status" value="1"/>
</dbReference>
<keyword evidence="14" id="KW-1185">Reference proteome</keyword>
<dbReference type="OrthoDB" id="9810880at2"/>
<dbReference type="InterPro" id="IPR034291">
    <property type="entry name" value="TMP_synthase"/>
</dbReference>
<evidence type="ECO:0000256" key="6">
    <source>
        <dbReference type="ARBA" id="ARBA00047334"/>
    </source>
</evidence>
<keyword evidence="4 9" id="KW-0460">Magnesium</keyword>
<evidence type="ECO:0000256" key="7">
    <source>
        <dbReference type="ARBA" id="ARBA00047851"/>
    </source>
</evidence>
<dbReference type="HAMAP" id="MF_00097">
    <property type="entry name" value="TMP_synthase"/>
    <property type="match status" value="1"/>
</dbReference>
<keyword evidence="3 9" id="KW-0479">Metal-binding</keyword>
<evidence type="ECO:0000256" key="2">
    <source>
        <dbReference type="ARBA" id="ARBA00022679"/>
    </source>
</evidence>
<dbReference type="AlphaFoldDB" id="A0A318JEJ5"/>
<name>A0A318JEJ5_9NEIS</name>
<dbReference type="CDD" id="cd00564">
    <property type="entry name" value="TMP_TenI"/>
    <property type="match status" value="1"/>
</dbReference>
<evidence type="ECO:0000256" key="8">
    <source>
        <dbReference type="ARBA" id="ARBA00047883"/>
    </source>
</evidence>